<gene>
    <name evidence="1" type="ORF">T23_01620</name>
</gene>
<dbReference type="RefSeq" id="WP_255421455.1">
    <property type="nucleotide sequence ID" value="NZ_AP028127.1"/>
</dbReference>
<reference evidence="1" key="1">
    <citation type="journal article" date="2024" name="Int. J. Syst. Evol. Microbiol.">
        <title>Turicibacter faecis sp. nov., isolated from faeces of heart failure mouse model.</title>
        <authorList>
            <person name="Imamura Y."/>
            <person name="Motooka D."/>
            <person name="Nakajima Y."/>
            <person name="Ito S."/>
            <person name="Kitakaze M."/>
            <person name="Iida T."/>
            <person name="Nakamura S."/>
        </authorList>
    </citation>
    <scope>NUCLEOTIDE SEQUENCE</scope>
    <source>
        <strain evidence="1">TC023</strain>
    </source>
</reference>
<sequence>MKLAPAQLHSLNELNLKRGSTLTKAAIYKDHLKSKSKDEQTR</sequence>
<dbReference type="EMBL" id="AP028127">
    <property type="protein sequence ID" value="BEH90060.1"/>
    <property type="molecule type" value="Genomic_DNA"/>
</dbReference>
<evidence type="ECO:0000313" key="1">
    <source>
        <dbReference type="EMBL" id="BEH90060.1"/>
    </source>
</evidence>
<proteinExistence type="predicted"/>
<evidence type="ECO:0008006" key="3">
    <source>
        <dbReference type="Google" id="ProtNLM"/>
    </source>
</evidence>
<dbReference type="Proteomes" id="UP001432099">
    <property type="component" value="Chromosome"/>
</dbReference>
<name>A0ABM8IKA3_9FIRM</name>
<evidence type="ECO:0000313" key="2">
    <source>
        <dbReference type="Proteomes" id="UP001432099"/>
    </source>
</evidence>
<protein>
    <recommendedName>
        <fullName evidence="3">Transposase</fullName>
    </recommendedName>
</protein>
<accession>A0ABM8IKA3</accession>
<keyword evidence="2" id="KW-1185">Reference proteome</keyword>
<organism evidence="1 2">
    <name type="scientific">Turicibacter faecis</name>
    <dbReference type="NCBI Taxonomy" id="2963365"/>
    <lineage>
        <taxon>Bacteria</taxon>
        <taxon>Bacillati</taxon>
        <taxon>Bacillota</taxon>
        <taxon>Erysipelotrichia</taxon>
        <taxon>Erysipelotrichales</taxon>
        <taxon>Turicibacteraceae</taxon>
        <taxon>Turicibacter</taxon>
    </lineage>
</organism>